<reference evidence="1" key="1">
    <citation type="submission" date="2021-03" db="EMBL/GenBank/DDBJ databases">
        <authorList>
            <person name="Bekaert M."/>
        </authorList>
    </citation>
    <scope>NUCLEOTIDE SEQUENCE</scope>
</reference>
<gene>
    <name evidence="1" type="ORF">MEDL_51941</name>
</gene>
<dbReference type="AlphaFoldDB" id="A0A8S3U6U9"/>
<dbReference type="EMBL" id="CAJPWZ010002528">
    <property type="protein sequence ID" value="CAG2239593.1"/>
    <property type="molecule type" value="Genomic_DNA"/>
</dbReference>
<comment type="caution">
    <text evidence="1">The sequence shown here is derived from an EMBL/GenBank/DDBJ whole genome shotgun (WGS) entry which is preliminary data.</text>
</comment>
<evidence type="ECO:0000313" key="2">
    <source>
        <dbReference type="Proteomes" id="UP000683360"/>
    </source>
</evidence>
<dbReference type="PANTHER" id="PTHR15600:SF42">
    <property type="entry name" value="SACSIN"/>
    <property type="match status" value="1"/>
</dbReference>
<protein>
    <submittedName>
        <fullName evidence="1">SACS</fullName>
    </submittedName>
</protein>
<accession>A0A8S3U6U9</accession>
<name>A0A8S3U6U9_MYTED</name>
<proteinExistence type="predicted"/>
<dbReference type="InterPro" id="IPR052972">
    <property type="entry name" value="Sacsin_chaperone_reg"/>
</dbReference>
<dbReference type="PANTHER" id="PTHR15600">
    <property type="entry name" value="SACSIN"/>
    <property type="match status" value="1"/>
</dbReference>
<evidence type="ECO:0000313" key="1">
    <source>
        <dbReference type="EMBL" id="CAG2239593.1"/>
    </source>
</evidence>
<keyword evidence="2" id="KW-1185">Reference proteome</keyword>
<organism evidence="1 2">
    <name type="scientific">Mytilus edulis</name>
    <name type="common">Blue mussel</name>
    <dbReference type="NCBI Taxonomy" id="6550"/>
    <lineage>
        <taxon>Eukaryota</taxon>
        <taxon>Metazoa</taxon>
        <taxon>Spiralia</taxon>
        <taxon>Lophotrochozoa</taxon>
        <taxon>Mollusca</taxon>
        <taxon>Bivalvia</taxon>
        <taxon>Autobranchia</taxon>
        <taxon>Pteriomorphia</taxon>
        <taxon>Mytilida</taxon>
        <taxon>Mytiloidea</taxon>
        <taxon>Mytilidae</taxon>
        <taxon>Mytilinae</taxon>
        <taxon>Mytilus</taxon>
    </lineage>
</organism>
<dbReference type="GO" id="GO:0030544">
    <property type="term" value="F:Hsp70 protein binding"/>
    <property type="evidence" value="ECO:0007669"/>
    <property type="project" value="TreeGrafter"/>
</dbReference>
<dbReference type="Proteomes" id="UP000683360">
    <property type="component" value="Unassembled WGS sequence"/>
</dbReference>
<sequence>MIKPKTYTEKRLAELLGARHLSVTQVVKTILNTYIGRPCNDTQKNLMMEHILENISLFRHNTEIMSLVRQVEFVISGNGYIRKPNELFDPADHDLVQMFNDSGKFPHNENRTYLNILKTFGLKSSSDLKAADINNVAIFIHRKASLAQNESFKIIAGQANGLLNILMKNQHLFELNISNKTLKDVLADLKIIQPLRKPQSYPEVLQWFASPYMFCKPNLPIEFIEKLNPKCRSIPIAKVFEQLLLLEKSYNEMLKPEYHYIVKQIYSFLNRTTTATAVICSMKNRSVVWTGHGFCKPQNIYLNSSNDDIYLEPYLYQLPDEFLYMKEFFQQLGCQECQSPQLLVDVQEQIKQNHVQVRTEKEYRRDLRHIINILNFFKSHFHDKIVYKVLIPVETDVKYQLLFKYIDECAYRNSHWSEDVNVLDKEEPFCRPSGNNFCL</sequence>